<evidence type="ECO:0000313" key="7">
    <source>
        <dbReference type="EMBL" id="APG11757.1"/>
    </source>
</evidence>
<dbReference type="OrthoDB" id="9786661at2"/>
<proteinExistence type="inferred from homology"/>
<dbReference type="FunFam" id="3.20.20.300:FF:000026">
    <property type="entry name" value="Glycosyl hydrolase"/>
    <property type="match status" value="1"/>
</dbReference>
<evidence type="ECO:0000256" key="4">
    <source>
        <dbReference type="ARBA" id="ARBA00022801"/>
    </source>
</evidence>
<dbReference type="SUPFAM" id="SSF51445">
    <property type="entry name" value="(Trans)glycosidases"/>
    <property type="match status" value="1"/>
</dbReference>
<keyword evidence="5" id="KW-0326">Glycosidase</keyword>
<dbReference type="GO" id="GO:0009254">
    <property type="term" value="P:peptidoglycan turnover"/>
    <property type="evidence" value="ECO:0007669"/>
    <property type="project" value="TreeGrafter"/>
</dbReference>
<dbReference type="EMBL" id="CP017637">
    <property type="protein sequence ID" value="APG11757.1"/>
    <property type="molecule type" value="Genomic_DNA"/>
</dbReference>
<accession>A0A1L3FEK7</accession>
<dbReference type="Proteomes" id="UP000181962">
    <property type="component" value="Chromosome"/>
</dbReference>
<name>A0A1L3FEK7_BRAJP</name>
<dbReference type="GO" id="GO:0004563">
    <property type="term" value="F:beta-N-acetylhexosaminidase activity"/>
    <property type="evidence" value="ECO:0007669"/>
    <property type="project" value="UniProtKB-EC"/>
</dbReference>
<reference evidence="7 8" key="1">
    <citation type="submission" date="2016-11" db="EMBL/GenBank/DDBJ databases">
        <title>Complete Genome Sequence of Bradyrhizobium sp. strain J5, an isolated from soybean nodule in Hokkaido.</title>
        <authorList>
            <person name="Kanehara K."/>
        </authorList>
    </citation>
    <scope>NUCLEOTIDE SEQUENCE [LARGE SCALE GENOMIC DNA]</scope>
    <source>
        <strain evidence="7 8">J5</strain>
    </source>
</reference>
<gene>
    <name evidence="7" type="ORF">BKD09_25815</name>
</gene>
<dbReference type="Pfam" id="PF00933">
    <property type="entry name" value="Glyco_hydro_3"/>
    <property type="match status" value="1"/>
</dbReference>
<evidence type="ECO:0000313" key="8">
    <source>
        <dbReference type="Proteomes" id="UP000181962"/>
    </source>
</evidence>
<dbReference type="NCBIfam" id="NF003740">
    <property type="entry name" value="PRK05337.1"/>
    <property type="match status" value="1"/>
</dbReference>
<dbReference type="InterPro" id="IPR036962">
    <property type="entry name" value="Glyco_hydro_3_N_sf"/>
</dbReference>
<sequence>MSTRAFITGVSGTELTAAEREFIRAERPWGFILFKRNVEAPAQVAALVEELRAAAGAADAPVLIDQEGGRVQRLGPPHWPVYPPGAIFSTLYDADSALGLTAARLSARLIASDLADLGITVDCLPLADVPVPGADAVIGNRAYGTEPGKVAAIARAVTEGLEQGGVLPVLKHIPGHGRATADTHFKLPTVDAPRDELDRTDFAAFKPLADLPMAMTAHVVFSAVDPAHPATTSATMITQVIRGVIGFQGLLMSDDVSMNALSGNIAERTRAIFAAGCDMALHCNGNIEEMREVAGQTPELSGTALARAKAALASRKAPQPFDRVAARAELDALIARANTASA</sequence>
<dbReference type="AlphaFoldDB" id="A0A1L3FEK7"/>
<keyword evidence="4" id="KW-0378">Hydrolase</keyword>
<evidence type="ECO:0000256" key="3">
    <source>
        <dbReference type="ARBA" id="ARBA00012663"/>
    </source>
</evidence>
<dbReference type="InterPro" id="IPR017853">
    <property type="entry name" value="GH"/>
</dbReference>
<evidence type="ECO:0000256" key="2">
    <source>
        <dbReference type="ARBA" id="ARBA00005336"/>
    </source>
</evidence>
<dbReference type="PANTHER" id="PTHR30480">
    <property type="entry name" value="BETA-HEXOSAMINIDASE-RELATED"/>
    <property type="match status" value="1"/>
</dbReference>
<dbReference type="EC" id="3.2.1.52" evidence="3"/>
<dbReference type="RefSeq" id="WP_071913611.1">
    <property type="nucleotide sequence ID" value="NZ_CP017637.1"/>
</dbReference>
<dbReference type="PANTHER" id="PTHR30480:SF13">
    <property type="entry name" value="BETA-HEXOSAMINIDASE"/>
    <property type="match status" value="1"/>
</dbReference>
<dbReference type="InterPro" id="IPR001764">
    <property type="entry name" value="Glyco_hydro_3_N"/>
</dbReference>
<comment type="similarity">
    <text evidence="2">Belongs to the glycosyl hydrolase 3 family.</text>
</comment>
<evidence type="ECO:0000256" key="5">
    <source>
        <dbReference type="ARBA" id="ARBA00023295"/>
    </source>
</evidence>
<evidence type="ECO:0000256" key="1">
    <source>
        <dbReference type="ARBA" id="ARBA00001231"/>
    </source>
</evidence>
<dbReference type="GO" id="GO:0005975">
    <property type="term" value="P:carbohydrate metabolic process"/>
    <property type="evidence" value="ECO:0007669"/>
    <property type="project" value="InterPro"/>
</dbReference>
<protein>
    <recommendedName>
        <fullName evidence="3">beta-N-acetylhexosaminidase</fullName>
        <ecNumber evidence="3">3.2.1.52</ecNumber>
    </recommendedName>
</protein>
<dbReference type="InterPro" id="IPR050226">
    <property type="entry name" value="NagZ_Beta-hexosaminidase"/>
</dbReference>
<feature type="domain" description="Glycoside hydrolase family 3 N-terminal" evidence="6">
    <location>
        <begin position="17"/>
        <end position="296"/>
    </location>
</feature>
<comment type="catalytic activity">
    <reaction evidence="1">
        <text>Hydrolysis of terminal non-reducing N-acetyl-D-hexosamine residues in N-acetyl-beta-D-hexosaminides.</text>
        <dbReference type="EC" id="3.2.1.52"/>
    </reaction>
</comment>
<evidence type="ECO:0000259" key="6">
    <source>
        <dbReference type="Pfam" id="PF00933"/>
    </source>
</evidence>
<dbReference type="Gene3D" id="3.20.20.300">
    <property type="entry name" value="Glycoside hydrolase, family 3, N-terminal domain"/>
    <property type="match status" value="1"/>
</dbReference>
<organism evidence="7 8">
    <name type="scientific">Bradyrhizobium japonicum</name>
    <dbReference type="NCBI Taxonomy" id="375"/>
    <lineage>
        <taxon>Bacteria</taxon>
        <taxon>Pseudomonadati</taxon>
        <taxon>Pseudomonadota</taxon>
        <taxon>Alphaproteobacteria</taxon>
        <taxon>Hyphomicrobiales</taxon>
        <taxon>Nitrobacteraceae</taxon>
        <taxon>Bradyrhizobium</taxon>
    </lineage>
</organism>